<dbReference type="Proteomes" id="UP001454036">
    <property type="component" value="Unassembled WGS sequence"/>
</dbReference>
<feature type="compositionally biased region" description="Polar residues" evidence="1">
    <location>
        <begin position="1"/>
        <end position="16"/>
    </location>
</feature>
<proteinExistence type="predicted"/>
<accession>A0AAV3Q8K3</accession>
<gene>
    <name evidence="2" type="ORF">LIER_16267</name>
</gene>
<comment type="caution">
    <text evidence="2">The sequence shown here is derived from an EMBL/GenBank/DDBJ whole genome shotgun (WGS) entry which is preliminary data.</text>
</comment>
<dbReference type="EMBL" id="BAABME010003621">
    <property type="protein sequence ID" value="GAA0159511.1"/>
    <property type="molecule type" value="Genomic_DNA"/>
</dbReference>
<keyword evidence="3" id="KW-1185">Reference proteome</keyword>
<organism evidence="2 3">
    <name type="scientific">Lithospermum erythrorhizon</name>
    <name type="common">Purple gromwell</name>
    <name type="synonym">Lithospermum officinale var. erythrorhizon</name>
    <dbReference type="NCBI Taxonomy" id="34254"/>
    <lineage>
        <taxon>Eukaryota</taxon>
        <taxon>Viridiplantae</taxon>
        <taxon>Streptophyta</taxon>
        <taxon>Embryophyta</taxon>
        <taxon>Tracheophyta</taxon>
        <taxon>Spermatophyta</taxon>
        <taxon>Magnoliopsida</taxon>
        <taxon>eudicotyledons</taxon>
        <taxon>Gunneridae</taxon>
        <taxon>Pentapetalae</taxon>
        <taxon>asterids</taxon>
        <taxon>lamiids</taxon>
        <taxon>Boraginales</taxon>
        <taxon>Boraginaceae</taxon>
        <taxon>Boraginoideae</taxon>
        <taxon>Lithospermeae</taxon>
        <taxon>Lithospermum</taxon>
    </lineage>
</organism>
<name>A0AAV3Q8K3_LITER</name>
<evidence type="ECO:0000313" key="2">
    <source>
        <dbReference type="EMBL" id="GAA0159511.1"/>
    </source>
</evidence>
<reference evidence="2 3" key="1">
    <citation type="submission" date="2024-01" db="EMBL/GenBank/DDBJ databases">
        <title>The complete chloroplast genome sequence of Lithospermum erythrorhizon: insights into the phylogenetic relationship among Boraginaceae species and the maternal lineages of purple gromwells.</title>
        <authorList>
            <person name="Okada T."/>
            <person name="Watanabe K."/>
        </authorList>
    </citation>
    <scope>NUCLEOTIDE SEQUENCE [LARGE SCALE GENOMIC DNA]</scope>
</reference>
<dbReference type="AlphaFoldDB" id="A0AAV3Q8K3"/>
<feature type="region of interest" description="Disordered" evidence="1">
    <location>
        <begin position="1"/>
        <end position="29"/>
    </location>
</feature>
<protein>
    <submittedName>
        <fullName evidence="2">Uncharacterized protein</fullName>
    </submittedName>
</protein>
<feature type="region of interest" description="Disordered" evidence="1">
    <location>
        <begin position="55"/>
        <end position="76"/>
    </location>
</feature>
<evidence type="ECO:0000256" key="1">
    <source>
        <dbReference type="SAM" id="MobiDB-lite"/>
    </source>
</evidence>
<evidence type="ECO:0000313" key="3">
    <source>
        <dbReference type="Proteomes" id="UP001454036"/>
    </source>
</evidence>
<sequence>MTSTFSHSNLTSQKQRSLIEHDPFPTSNEINLPNDVIRVRFYEDWIRMKNSLRTNRRESGDSWELLSGKHSQQSWL</sequence>